<dbReference type="Gene3D" id="1.10.260.40">
    <property type="entry name" value="lambda repressor-like DNA-binding domains"/>
    <property type="match status" value="1"/>
</dbReference>
<dbReference type="InterPro" id="IPR001387">
    <property type="entry name" value="Cro/C1-type_HTH"/>
</dbReference>
<evidence type="ECO:0000256" key="1">
    <source>
        <dbReference type="ARBA" id="ARBA00023125"/>
    </source>
</evidence>
<keyword evidence="1" id="KW-0238">DNA-binding</keyword>
<dbReference type="AlphaFoldDB" id="K1RJR7"/>
<name>K1RJR7_9ZZZZ</name>
<dbReference type="SMART" id="SM00530">
    <property type="entry name" value="HTH_XRE"/>
    <property type="match status" value="1"/>
</dbReference>
<evidence type="ECO:0000313" key="3">
    <source>
        <dbReference type="EMBL" id="EKC48847.1"/>
    </source>
</evidence>
<dbReference type="Pfam" id="PF01381">
    <property type="entry name" value="HTH_3"/>
    <property type="match status" value="1"/>
</dbReference>
<dbReference type="PROSITE" id="PS50943">
    <property type="entry name" value="HTH_CROC1"/>
    <property type="match status" value="1"/>
</dbReference>
<protein>
    <submittedName>
        <fullName evidence="3">Toxin-antitoxin system, antitoxin component, Xre family</fullName>
    </submittedName>
</protein>
<comment type="caution">
    <text evidence="3">The sequence shown here is derived from an EMBL/GenBank/DDBJ whole genome shotgun (WGS) entry which is preliminary data.</text>
</comment>
<proteinExistence type="predicted"/>
<evidence type="ECO:0000259" key="2">
    <source>
        <dbReference type="PROSITE" id="PS50943"/>
    </source>
</evidence>
<dbReference type="PANTHER" id="PTHR46558:SF4">
    <property type="entry name" value="DNA-BIDING PHAGE PROTEIN"/>
    <property type="match status" value="1"/>
</dbReference>
<dbReference type="GO" id="GO:0003677">
    <property type="term" value="F:DNA binding"/>
    <property type="evidence" value="ECO:0007669"/>
    <property type="project" value="UniProtKB-KW"/>
</dbReference>
<accession>K1RJR7</accession>
<dbReference type="EMBL" id="AJWZ01010305">
    <property type="protein sequence ID" value="EKC48847.1"/>
    <property type="molecule type" value="Genomic_DNA"/>
</dbReference>
<dbReference type="SUPFAM" id="SSF47413">
    <property type="entry name" value="lambda repressor-like DNA-binding domains"/>
    <property type="match status" value="1"/>
</dbReference>
<organism evidence="3">
    <name type="scientific">human gut metagenome</name>
    <dbReference type="NCBI Taxonomy" id="408170"/>
    <lineage>
        <taxon>unclassified sequences</taxon>
        <taxon>metagenomes</taxon>
        <taxon>organismal metagenomes</taxon>
    </lineage>
</organism>
<sequence length="133" mass="14599">MFTSMELTKVLFVFAENFRKRCLMGFKDRLREKRVEANLTQAALAEKVSVTARTIQNYELGSRKPTKYEVVKKIAEALNTTPEYLLGNSGMLVLAAQEQGGAKAAREIDELVSEVSGMFAGGSLSEDALDGAM</sequence>
<dbReference type="PANTHER" id="PTHR46558">
    <property type="entry name" value="TRACRIPTIONAL REGULATORY PROTEIN-RELATED-RELATED"/>
    <property type="match status" value="1"/>
</dbReference>
<reference evidence="3" key="1">
    <citation type="journal article" date="2013" name="Environ. Microbiol.">
        <title>Microbiota from the distal guts of lean and obese adolescents exhibit partial functional redundancy besides clear differences in community structure.</title>
        <authorList>
            <person name="Ferrer M."/>
            <person name="Ruiz A."/>
            <person name="Lanza F."/>
            <person name="Haange S.B."/>
            <person name="Oberbach A."/>
            <person name="Till H."/>
            <person name="Bargiela R."/>
            <person name="Campoy C."/>
            <person name="Segura M.T."/>
            <person name="Richter M."/>
            <person name="von Bergen M."/>
            <person name="Seifert J."/>
            <person name="Suarez A."/>
        </authorList>
    </citation>
    <scope>NUCLEOTIDE SEQUENCE</scope>
</reference>
<dbReference type="InterPro" id="IPR010982">
    <property type="entry name" value="Lambda_DNA-bd_dom_sf"/>
</dbReference>
<feature type="non-terminal residue" evidence="3">
    <location>
        <position position="133"/>
    </location>
</feature>
<gene>
    <name evidence="3" type="ORF">OBE_14952</name>
</gene>
<dbReference type="CDD" id="cd00093">
    <property type="entry name" value="HTH_XRE"/>
    <property type="match status" value="1"/>
</dbReference>
<feature type="domain" description="HTH cro/C1-type" evidence="2">
    <location>
        <begin position="30"/>
        <end position="85"/>
    </location>
</feature>